<dbReference type="InterPro" id="IPR008969">
    <property type="entry name" value="CarboxyPept-like_regulatory"/>
</dbReference>
<evidence type="ECO:0000256" key="1">
    <source>
        <dbReference type="SAM" id="SignalP"/>
    </source>
</evidence>
<feature type="signal peptide" evidence="1">
    <location>
        <begin position="1"/>
        <end position="19"/>
    </location>
</feature>
<evidence type="ECO:0000313" key="3">
    <source>
        <dbReference type="Proteomes" id="UP000295620"/>
    </source>
</evidence>
<keyword evidence="1" id="KW-0732">Signal</keyword>
<dbReference type="EMBL" id="SNYC01000006">
    <property type="protein sequence ID" value="TDQ07619.1"/>
    <property type="molecule type" value="Genomic_DNA"/>
</dbReference>
<accession>A0A4V3D0V4</accession>
<reference evidence="2 3" key="1">
    <citation type="submission" date="2019-03" db="EMBL/GenBank/DDBJ databases">
        <title>Genomic Encyclopedia of Archaeal and Bacterial Type Strains, Phase II (KMG-II): from individual species to whole genera.</title>
        <authorList>
            <person name="Goeker M."/>
        </authorList>
    </citation>
    <scope>NUCLEOTIDE SEQUENCE [LARGE SCALE GENOMIC DNA]</scope>
    <source>
        <strain evidence="2 3">DSM 19035</strain>
    </source>
</reference>
<dbReference type="SUPFAM" id="SSF49464">
    <property type="entry name" value="Carboxypeptidase regulatory domain-like"/>
    <property type="match status" value="1"/>
</dbReference>
<keyword evidence="3" id="KW-1185">Reference proteome</keyword>
<proteinExistence type="predicted"/>
<gene>
    <name evidence="2" type="ORF">ATK78_3746</name>
</gene>
<protein>
    <recommendedName>
        <fullName evidence="4">Carboxypeptidase-like protein</fullName>
    </recommendedName>
</protein>
<dbReference type="Proteomes" id="UP000295620">
    <property type="component" value="Unassembled WGS sequence"/>
</dbReference>
<organism evidence="2 3">
    <name type="scientific">Pedobacter metabolipauper</name>
    <dbReference type="NCBI Taxonomy" id="425513"/>
    <lineage>
        <taxon>Bacteria</taxon>
        <taxon>Pseudomonadati</taxon>
        <taxon>Bacteroidota</taxon>
        <taxon>Sphingobacteriia</taxon>
        <taxon>Sphingobacteriales</taxon>
        <taxon>Sphingobacteriaceae</taxon>
        <taxon>Pedobacter</taxon>
    </lineage>
</organism>
<dbReference type="RefSeq" id="WP_133577564.1">
    <property type="nucleotide sequence ID" value="NZ_SNYC01000006.1"/>
</dbReference>
<dbReference type="OrthoDB" id="1118857at2"/>
<name>A0A4V3D0V4_9SPHI</name>
<comment type="caution">
    <text evidence="2">The sequence shown here is derived from an EMBL/GenBank/DDBJ whole genome shotgun (WGS) entry which is preliminary data.</text>
</comment>
<feature type="chain" id="PRO_5020343300" description="Carboxypeptidase-like protein" evidence="1">
    <location>
        <begin position="20"/>
        <end position="246"/>
    </location>
</feature>
<evidence type="ECO:0008006" key="4">
    <source>
        <dbReference type="Google" id="ProtNLM"/>
    </source>
</evidence>
<evidence type="ECO:0000313" key="2">
    <source>
        <dbReference type="EMBL" id="TDQ07619.1"/>
    </source>
</evidence>
<dbReference type="AlphaFoldDB" id="A0A4V3D0V4"/>
<sequence>MLKKLIVILILGFPLSLWAQTTVSGIVYDYDNKTFPLQDVHVQNLNNNQSTKTKASGGFKITAKAGDLLVFSLSHYHTDTMYLIDLKLKKVYLPVDATDLKEVEILGAKVNPLVYYKDPEAREFKRIDRDDLRGKGNNDRAGGLVFNLGYDKYKNKDKKLRAMEETEGYEAEIRSIFTESYVSKLTKLKDDDLKNFMLLYRPSVLLVSADRPFNYDYYIVKAYHTWLKLPQDQRKVAPLPKLKSNY</sequence>